<feature type="transmembrane region" description="Helical" evidence="1">
    <location>
        <begin position="142"/>
        <end position="160"/>
    </location>
</feature>
<name>A0ABN0VCB6_9ACTN</name>
<feature type="transmembrane region" description="Helical" evidence="1">
    <location>
        <begin position="208"/>
        <end position="225"/>
    </location>
</feature>
<dbReference type="Proteomes" id="UP001501867">
    <property type="component" value="Unassembled WGS sequence"/>
</dbReference>
<organism evidence="2 3">
    <name type="scientific">Streptomyces polychromogenes</name>
    <dbReference type="NCBI Taxonomy" id="67342"/>
    <lineage>
        <taxon>Bacteria</taxon>
        <taxon>Bacillati</taxon>
        <taxon>Actinomycetota</taxon>
        <taxon>Actinomycetes</taxon>
        <taxon>Kitasatosporales</taxon>
        <taxon>Streptomycetaceae</taxon>
        <taxon>Streptomyces</taxon>
    </lineage>
</organism>
<gene>
    <name evidence="2" type="ORF">GCM10010302_25300</name>
</gene>
<comment type="caution">
    <text evidence="2">The sequence shown here is derived from an EMBL/GenBank/DDBJ whole genome shotgun (WGS) entry which is preliminary data.</text>
</comment>
<proteinExistence type="predicted"/>
<protein>
    <submittedName>
        <fullName evidence="2">Uncharacterized protein</fullName>
    </submittedName>
</protein>
<feature type="transmembrane region" description="Helical" evidence="1">
    <location>
        <begin position="181"/>
        <end position="202"/>
    </location>
</feature>
<keyword evidence="1" id="KW-0472">Membrane</keyword>
<keyword evidence="3" id="KW-1185">Reference proteome</keyword>
<keyword evidence="1" id="KW-1133">Transmembrane helix</keyword>
<evidence type="ECO:0000313" key="3">
    <source>
        <dbReference type="Proteomes" id="UP001501867"/>
    </source>
</evidence>
<dbReference type="RefSeq" id="WP_344157324.1">
    <property type="nucleotide sequence ID" value="NZ_BAAABV010000015.1"/>
</dbReference>
<reference evidence="2 3" key="1">
    <citation type="journal article" date="2019" name="Int. J. Syst. Evol. Microbiol.">
        <title>The Global Catalogue of Microorganisms (GCM) 10K type strain sequencing project: providing services to taxonomists for standard genome sequencing and annotation.</title>
        <authorList>
            <consortium name="The Broad Institute Genomics Platform"/>
            <consortium name="The Broad Institute Genome Sequencing Center for Infectious Disease"/>
            <person name="Wu L."/>
            <person name="Ma J."/>
        </authorList>
    </citation>
    <scope>NUCLEOTIDE SEQUENCE [LARGE SCALE GENOMIC DNA]</scope>
    <source>
        <strain evidence="2 3">JCM 4505</strain>
    </source>
</reference>
<evidence type="ECO:0000313" key="2">
    <source>
        <dbReference type="EMBL" id="GAA0285964.1"/>
    </source>
</evidence>
<sequence>MSIWYWTRPALSHWRRLYVPAGAVINGWGNSLYDSPHRWTGVVLFVCGLLLAMRGRHAWEGFGQEWRAPADIRCWFKRTFRAPDRMIRWLHGTGQSDYTSRWECIKFWVWGLVAVRCWMHPLTVADKVIAEPGRLSDHGADAATMLALAILYPLFTRWIEPKQNQLQRLAARAYRAMASRTLSNFTAFGGAAVMLYTLLAWIDRDTVKALPALTVTIGIATVVATHKMWSRYRKLCTQAHRDIQALVRALEHPGGDGPLANQSAILAAWDAVDRDLRTRADTGYIFGTRLVPKAVTDVIGEAVEKAGKGTSGHQEAREKALVDLRIIQDFCADHLDSVA</sequence>
<evidence type="ECO:0000256" key="1">
    <source>
        <dbReference type="SAM" id="Phobius"/>
    </source>
</evidence>
<accession>A0ABN0VCB6</accession>
<keyword evidence="1" id="KW-0812">Transmembrane</keyword>
<dbReference type="EMBL" id="BAAABV010000015">
    <property type="protein sequence ID" value="GAA0285964.1"/>
    <property type="molecule type" value="Genomic_DNA"/>
</dbReference>